<dbReference type="SMART" id="SM00387">
    <property type="entry name" value="HATPase_c"/>
    <property type="match status" value="1"/>
</dbReference>
<dbReference type="Pfam" id="PF02518">
    <property type="entry name" value="HATPase_c"/>
    <property type="match status" value="1"/>
</dbReference>
<proteinExistence type="predicted"/>
<dbReference type="STRING" id="1123498.VR7878_03438"/>
<sequence length="158" mass="16889">MDEQVSVKTLGNVYYIHGEADVMTAVMGTFTFAQQLNFSPTTTSEIATIVSELATNIVKYAAHGRIELAEIQRHSELEGESGSEQGIRVIARDSGPGIAHIEQAMAEHFSTGGSLGMGLPGVQRMVDQFEIKSLTQTSGTEPCGTTVTVIKWGKSNAV</sequence>
<organism evidence="2 3">
    <name type="scientific">Vibrio ruber (strain DSM 16370 / JCM 11486 / BCRC 17186 / CECT 7878 / LMG 23124 / VR1)</name>
    <dbReference type="NCBI Taxonomy" id="1123498"/>
    <lineage>
        <taxon>Bacteria</taxon>
        <taxon>Pseudomonadati</taxon>
        <taxon>Pseudomonadota</taxon>
        <taxon>Gammaproteobacteria</taxon>
        <taxon>Vibrionales</taxon>
        <taxon>Vibrionaceae</taxon>
        <taxon>Vibrio</taxon>
    </lineage>
</organism>
<gene>
    <name evidence="2" type="primary">rsbT</name>
    <name evidence="2" type="ORF">VR7878_03438</name>
</gene>
<dbReference type="EMBL" id="FULE01000050">
    <property type="protein sequence ID" value="SJN59464.1"/>
    <property type="molecule type" value="Genomic_DNA"/>
</dbReference>
<evidence type="ECO:0000259" key="1">
    <source>
        <dbReference type="SMART" id="SM00387"/>
    </source>
</evidence>
<evidence type="ECO:0000313" key="2">
    <source>
        <dbReference type="EMBL" id="SJN59464.1"/>
    </source>
</evidence>
<keyword evidence="3" id="KW-1185">Reference proteome</keyword>
<keyword evidence="2" id="KW-0418">Kinase</keyword>
<dbReference type="AlphaFoldDB" id="A0A1R4LT52"/>
<dbReference type="SUPFAM" id="SSF55874">
    <property type="entry name" value="ATPase domain of HSP90 chaperone/DNA topoisomerase II/histidine kinase"/>
    <property type="match status" value="1"/>
</dbReference>
<dbReference type="Proteomes" id="UP000188276">
    <property type="component" value="Unassembled WGS sequence"/>
</dbReference>
<dbReference type="Gene3D" id="3.30.565.10">
    <property type="entry name" value="Histidine kinase-like ATPase, C-terminal domain"/>
    <property type="match status" value="1"/>
</dbReference>
<name>A0A1R4LT52_VIBR1</name>
<dbReference type="GO" id="GO:0004674">
    <property type="term" value="F:protein serine/threonine kinase activity"/>
    <property type="evidence" value="ECO:0007669"/>
    <property type="project" value="UniProtKB-EC"/>
</dbReference>
<dbReference type="RefSeq" id="WP_370737101.1">
    <property type="nucleotide sequence ID" value="NZ_FULE01000050.1"/>
</dbReference>
<evidence type="ECO:0000313" key="3">
    <source>
        <dbReference type="Proteomes" id="UP000188276"/>
    </source>
</evidence>
<dbReference type="InterPro" id="IPR003594">
    <property type="entry name" value="HATPase_dom"/>
</dbReference>
<protein>
    <submittedName>
        <fullName evidence="2">Serine/threonine-protein kinase RsbT</fullName>
        <ecNumber evidence="2">2.7.11.1</ecNumber>
    </submittedName>
</protein>
<dbReference type="InterPro" id="IPR036890">
    <property type="entry name" value="HATPase_C_sf"/>
</dbReference>
<reference evidence="3" key="1">
    <citation type="submission" date="2017-02" db="EMBL/GenBank/DDBJ databases">
        <authorList>
            <person name="Rodrigo-Torres L."/>
            <person name="Arahal R.D."/>
            <person name="Lucena T."/>
        </authorList>
    </citation>
    <scope>NUCLEOTIDE SEQUENCE [LARGE SCALE GENOMIC DNA]</scope>
    <source>
        <strain evidence="3">CECT 7878</strain>
    </source>
</reference>
<keyword evidence="2" id="KW-0808">Transferase</keyword>
<feature type="domain" description="Histidine kinase/HSP90-like ATPase" evidence="1">
    <location>
        <begin position="41"/>
        <end position="155"/>
    </location>
</feature>
<dbReference type="EC" id="2.7.11.1" evidence="2"/>
<accession>A0A1R4LT52</accession>